<gene>
    <name evidence="2" type="ORF">S01H1_01927</name>
</gene>
<evidence type="ECO:0000313" key="2">
    <source>
        <dbReference type="EMBL" id="GAF83778.1"/>
    </source>
</evidence>
<name>X0SRM5_9ZZZZ</name>
<dbReference type="InterPro" id="IPR025668">
    <property type="entry name" value="Tnp_DDE_dom"/>
</dbReference>
<proteinExistence type="predicted"/>
<protein>
    <recommendedName>
        <fullName evidence="1">Transposase DDE domain-containing protein</fullName>
    </recommendedName>
</protein>
<feature type="domain" description="Transposase DDE" evidence="1">
    <location>
        <begin position="41"/>
        <end position="200"/>
    </location>
</feature>
<accession>X0SRM5</accession>
<reference evidence="2" key="1">
    <citation type="journal article" date="2014" name="Front. Microbiol.">
        <title>High frequency of phylogenetically diverse reductive dehalogenase-homologous genes in deep subseafloor sedimentary metagenomes.</title>
        <authorList>
            <person name="Kawai M."/>
            <person name="Futagami T."/>
            <person name="Toyoda A."/>
            <person name="Takaki Y."/>
            <person name="Nishi S."/>
            <person name="Hori S."/>
            <person name="Arai W."/>
            <person name="Tsubouchi T."/>
            <person name="Morono Y."/>
            <person name="Uchiyama I."/>
            <person name="Ito T."/>
            <person name="Fujiyama A."/>
            <person name="Inagaki F."/>
            <person name="Takami H."/>
        </authorList>
    </citation>
    <scope>NUCLEOTIDE SEQUENCE</scope>
    <source>
        <strain evidence="2">Expedition CK06-06</strain>
    </source>
</reference>
<evidence type="ECO:0000259" key="1">
    <source>
        <dbReference type="Pfam" id="PF13701"/>
    </source>
</evidence>
<comment type="caution">
    <text evidence="2">The sequence shown here is derived from an EMBL/GenBank/DDBJ whole genome shotgun (WGS) entry which is preliminary data.</text>
</comment>
<sequence length="247" mass="28797">MTIVAAYNEVTIVPMNTGTNQPQAAQIWRIQWVRHARRRYIQHLLTRPIGRPPKKPVVRYHDFMCRAGSWDRERRVVAKVEWHQGELFPRIGFIVTNLPWRCKRVVRFYNQRGTAEQWIKEGKNAVKWTKLSCYDFVDNQVRLQLFALAYNLGNFLRRLALPRPMKHWTMTTLREKLIKIGAKIVAHSRYVFFQMAEVAVPSRRAGIRCHPGSHPAAACRAQHGTFVMTRRVAQIGPFVIIQGVPYA</sequence>
<dbReference type="EMBL" id="BARS01000884">
    <property type="protein sequence ID" value="GAF83778.1"/>
    <property type="molecule type" value="Genomic_DNA"/>
</dbReference>
<dbReference type="Pfam" id="PF13701">
    <property type="entry name" value="DDE_Tnp_1_4"/>
    <property type="match status" value="1"/>
</dbReference>
<dbReference type="AlphaFoldDB" id="X0SRM5"/>
<organism evidence="2">
    <name type="scientific">marine sediment metagenome</name>
    <dbReference type="NCBI Taxonomy" id="412755"/>
    <lineage>
        <taxon>unclassified sequences</taxon>
        <taxon>metagenomes</taxon>
        <taxon>ecological metagenomes</taxon>
    </lineage>
</organism>